<evidence type="ECO:0000313" key="2">
    <source>
        <dbReference type="Proteomes" id="UP000179266"/>
    </source>
</evidence>
<dbReference type="EMBL" id="MGDD01000158">
    <property type="protein sequence ID" value="OGL45838.1"/>
    <property type="molecule type" value="Genomic_DNA"/>
</dbReference>
<proteinExistence type="predicted"/>
<gene>
    <name evidence="1" type="ORF">A2161_11525</name>
</gene>
<comment type="caution">
    <text evidence="1">The sequence shown here is derived from an EMBL/GenBank/DDBJ whole genome shotgun (WGS) entry which is preliminary data.</text>
</comment>
<dbReference type="Pfam" id="PF02620">
    <property type="entry name" value="YceD"/>
    <property type="match status" value="1"/>
</dbReference>
<name>A0A1F7RXN9_9BACT</name>
<evidence type="ECO:0008006" key="3">
    <source>
        <dbReference type="Google" id="ProtNLM"/>
    </source>
</evidence>
<protein>
    <recommendedName>
        <fullName evidence="3">DUF177 domain-containing protein</fullName>
    </recommendedName>
</protein>
<dbReference type="PANTHER" id="PTHR34374">
    <property type="entry name" value="LARGE RIBOSOMAL RNA SUBUNIT ACCUMULATION PROTEIN YCED HOMOLOG 1, CHLOROPLASTIC"/>
    <property type="match status" value="1"/>
</dbReference>
<dbReference type="PANTHER" id="PTHR34374:SF1">
    <property type="entry name" value="LARGE RIBOSOMAL RNA SUBUNIT ACCUMULATION PROTEIN YCED HOMOLOG 1, CHLOROPLASTIC"/>
    <property type="match status" value="1"/>
</dbReference>
<dbReference type="InterPro" id="IPR003772">
    <property type="entry name" value="YceD"/>
</dbReference>
<evidence type="ECO:0000313" key="1">
    <source>
        <dbReference type="EMBL" id="OGL45838.1"/>
    </source>
</evidence>
<reference evidence="1 2" key="1">
    <citation type="journal article" date="2016" name="Nat. Commun.">
        <title>Thousands of microbial genomes shed light on interconnected biogeochemical processes in an aquifer system.</title>
        <authorList>
            <person name="Anantharaman K."/>
            <person name="Brown C.T."/>
            <person name="Hug L.A."/>
            <person name="Sharon I."/>
            <person name="Castelle C.J."/>
            <person name="Probst A.J."/>
            <person name="Thomas B.C."/>
            <person name="Singh A."/>
            <person name="Wilkins M.J."/>
            <person name="Karaoz U."/>
            <person name="Brodie E.L."/>
            <person name="Williams K.H."/>
            <person name="Hubbard S.S."/>
            <person name="Banfield J.F."/>
        </authorList>
    </citation>
    <scope>NUCLEOTIDE SEQUENCE [LARGE SCALE GENOMIC DNA]</scope>
</reference>
<dbReference type="Proteomes" id="UP000179266">
    <property type="component" value="Unassembled WGS sequence"/>
</dbReference>
<organism evidence="1 2">
    <name type="scientific">Candidatus Schekmanbacteria bacterium RBG_13_48_7</name>
    <dbReference type="NCBI Taxonomy" id="1817878"/>
    <lineage>
        <taxon>Bacteria</taxon>
        <taxon>Candidatus Schekmaniibacteriota</taxon>
    </lineage>
</organism>
<sequence length="174" mass="20005">MKIPVSNIRDSAVESDFTEDWSVFESKGKVDFHPNSLIKGHFLLLYLEDQVLLRMDFQVELIFSCARCSELFPLKLDRHVEMLLYPGSLEAKMLDLDILSADIDFYKNDVIDISDYIWEEIVLNVPMKPLCSEECLGLCSICGTNLNNLSCDCSREVVDSRWLDLQKLKEKLSS</sequence>
<dbReference type="AlphaFoldDB" id="A0A1F7RXN9"/>
<accession>A0A1F7RXN9</accession>